<keyword evidence="3" id="KW-1185">Reference proteome</keyword>
<keyword evidence="1" id="KW-0812">Transmembrane</keyword>
<evidence type="ECO:0000256" key="1">
    <source>
        <dbReference type="SAM" id="Phobius"/>
    </source>
</evidence>
<name>A0AAP0GLQ5_9ASTR</name>
<accession>A0AAP0GLQ5</accession>
<feature type="transmembrane region" description="Helical" evidence="1">
    <location>
        <begin position="162"/>
        <end position="180"/>
    </location>
</feature>
<dbReference type="Proteomes" id="UP001408789">
    <property type="component" value="Unassembled WGS sequence"/>
</dbReference>
<evidence type="ECO:0000313" key="3">
    <source>
        <dbReference type="Proteomes" id="UP001408789"/>
    </source>
</evidence>
<organism evidence="2 3">
    <name type="scientific">Deinandra increscens subsp. villosa</name>
    <dbReference type="NCBI Taxonomy" id="3103831"/>
    <lineage>
        <taxon>Eukaryota</taxon>
        <taxon>Viridiplantae</taxon>
        <taxon>Streptophyta</taxon>
        <taxon>Embryophyta</taxon>
        <taxon>Tracheophyta</taxon>
        <taxon>Spermatophyta</taxon>
        <taxon>Magnoliopsida</taxon>
        <taxon>eudicotyledons</taxon>
        <taxon>Gunneridae</taxon>
        <taxon>Pentapetalae</taxon>
        <taxon>asterids</taxon>
        <taxon>campanulids</taxon>
        <taxon>Asterales</taxon>
        <taxon>Asteraceae</taxon>
        <taxon>Asteroideae</taxon>
        <taxon>Heliantheae alliance</taxon>
        <taxon>Madieae</taxon>
        <taxon>Madiinae</taxon>
        <taxon>Deinandra</taxon>
    </lineage>
</organism>
<gene>
    <name evidence="2" type="ORF">SSX86_025092</name>
</gene>
<keyword evidence="1" id="KW-0472">Membrane</keyword>
<proteinExistence type="predicted"/>
<comment type="caution">
    <text evidence="2">The sequence shown here is derived from an EMBL/GenBank/DDBJ whole genome shotgun (WGS) entry which is preliminary data.</text>
</comment>
<dbReference type="AlphaFoldDB" id="A0AAP0GLQ5"/>
<protein>
    <submittedName>
        <fullName evidence="2">Uncharacterized protein</fullName>
    </submittedName>
</protein>
<keyword evidence="1" id="KW-1133">Transmembrane helix</keyword>
<sequence length="182" mass="19891">MPIANVGDIEMFQAMASLREQPAEVTKIPVILDIGEKIHCSVLDLGEGDSSILLGDALIDILHNVVESSRPVNKRLVKLRCDESGYNTYASQGEWDDAKMLKKAMNDKKAASSLLNKLELTFKFKKKKMMNEKMKALMIGVVGAGITLSAYSQTYMSSTQCIGTGFFVLVIGLLVGEGFLPI</sequence>
<reference evidence="2 3" key="1">
    <citation type="submission" date="2024-04" db="EMBL/GenBank/DDBJ databases">
        <title>The reference genome of an endangered Asteraceae, Deinandra increscens subsp. villosa, native to the Central Coast of California.</title>
        <authorList>
            <person name="Guilliams M."/>
            <person name="Hasenstab-Lehman K."/>
            <person name="Meyer R."/>
            <person name="Mcevoy S."/>
        </authorList>
    </citation>
    <scope>NUCLEOTIDE SEQUENCE [LARGE SCALE GENOMIC DNA]</scope>
    <source>
        <tissue evidence="2">Leaf</tissue>
    </source>
</reference>
<evidence type="ECO:0000313" key="2">
    <source>
        <dbReference type="EMBL" id="KAK9054016.1"/>
    </source>
</evidence>
<dbReference type="EMBL" id="JBCNJP010000025">
    <property type="protein sequence ID" value="KAK9054016.1"/>
    <property type="molecule type" value="Genomic_DNA"/>
</dbReference>
<feature type="transmembrane region" description="Helical" evidence="1">
    <location>
        <begin position="136"/>
        <end position="156"/>
    </location>
</feature>